<evidence type="ECO:0000259" key="2">
    <source>
        <dbReference type="Pfam" id="PF22600"/>
    </source>
</evidence>
<dbReference type="STRING" id="210143.A0A1R3G1N4"/>
<dbReference type="AlphaFoldDB" id="A0A1R3G1N4"/>
<dbReference type="Gene3D" id="3.30.460.10">
    <property type="entry name" value="Beta Polymerase, domain 2"/>
    <property type="match status" value="1"/>
</dbReference>
<dbReference type="Gene3D" id="1.10.1410.10">
    <property type="match status" value="1"/>
</dbReference>
<keyword evidence="4" id="KW-1185">Reference proteome</keyword>
<dbReference type="CDD" id="cd05402">
    <property type="entry name" value="NT_PAP_TUTase"/>
    <property type="match status" value="1"/>
</dbReference>
<dbReference type="PANTHER" id="PTHR12271">
    <property type="entry name" value="POLY A POLYMERASE CID PAP -RELATED"/>
    <property type="match status" value="1"/>
</dbReference>
<protein>
    <recommendedName>
        <fullName evidence="2">Poly(A) RNA polymerase mitochondrial-like central palm domain-containing protein</fullName>
    </recommendedName>
</protein>
<evidence type="ECO:0000313" key="3">
    <source>
        <dbReference type="EMBL" id="OMO52002.1"/>
    </source>
</evidence>
<dbReference type="EMBL" id="AWWV01015623">
    <property type="protein sequence ID" value="OMO52002.1"/>
    <property type="molecule type" value="Genomic_DNA"/>
</dbReference>
<feature type="compositionally biased region" description="Basic and acidic residues" evidence="1">
    <location>
        <begin position="565"/>
        <end position="595"/>
    </location>
</feature>
<dbReference type="Gramene" id="OMO52002">
    <property type="protein sequence ID" value="OMO52002"/>
    <property type="gene ID" value="CCACVL1_29440"/>
</dbReference>
<accession>A0A1R3G1N4</accession>
<dbReference type="SUPFAM" id="SSF81301">
    <property type="entry name" value="Nucleotidyltransferase"/>
    <property type="match status" value="1"/>
</dbReference>
<dbReference type="GO" id="GO:0016779">
    <property type="term" value="F:nucleotidyltransferase activity"/>
    <property type="evidence" value="ECO:0007669"/>
    <property type="project" value="TreeGrafter"/>
</dbReference>
<evidence type="ECO:0000256" key="1">
    <source>
        <dbReference type="SAM" id="MobiDB-lite"/>
    </source>
</evidence>
<gene>
    <name evidence="3" type="ORF">CCACVL1_29440</name>
</gene>
<comment type="caution">
    <text evidence="3">The sequence shown here is derived from an EMBL/GenBank/DDBJ whole genome shotgun (WGS) entry which is preliminary data.</text>
</comment>
<dbReference type="SUPFAM" id="SSF81631">
    <property type="entry name" value="PAP/OAS1 substrate-binding domain"/>
    <property type="match status" value="1"/>
</dbReference>
<dbReference type="InterPro" id="IPR054708">
    <property type="entry name" value="MTPAP-like_central"/>
</dbReference>
<organism evidence="3 4">
    <name type="scientific">Corchorus capsularis</name>
    <name type="common">Jute</name>
    <dbReference type="NCBI Taxonomy" id="210143"/>
    <lineage>
        <taxon>Eukaryota</taxon>
        <taxon>Viridiplantae</taxon>
        <taxon>Streptophyta</taxon>
        <taxon>Embryophyta</taxon>
        <taxon>Tracheophyta</taxon>
        <taxon>Spermatophyta</taxon>
        <taxon>Magnoliopsida</taxon>
        <taxon>eudicotyledons</taxon>
        <taxon>Gunneridae</taxon>
        <taxon>Pentapetalae</taxon>
        <taxon>rosids</taxon>
        <taxon>malvids</taxon>
        <taxon>Malvales</taxon>
        <taxon>Malvaceae</taxon>
        <taxon>Grewioideae</taxon>
        <taxon>Apeibeae</taxon>
        <taxon>Corchorus</taxon>
    </lineage>
</organism>
<dbReference type="Proteomes" id="UP000188268">
    <property type="component" value="Unassembled WGS sequence"/>
</dbReference>
<dbReference type="PANTHER" id="PTHR12271:SF134">
    <property type="entry name" value="NUCLEOTIDYLTRANSFERASE FAMILY PROTEIN"/>
    <property type="match status" value="1"/>
</dbReference>
<evidence type="ECO:0000313" key="4">
    <source>
        <dbReference type="Proteomes" id="UP000188268"/>
    </source>
</evidence>
<dbReference type="Pfam" id="PF22600">
    <property type="entry name" value="MTPAP-like_central"/>
    <property type="match status" value="1"/>
</dbReference>
<reference evidence="3 4" key="1">
    <citation type="submission" date="2013-09" db="EMBL/GenBank/DDBJ databases">
        <title>Corchorus capsularis genome sequencing.</title>
        <authorList>
            <person name="Alam M."/>
            <person name="Haque M.S."/>
            <person name="Islam M.S."/>
            <person name="Emdad E.M."/>
            <person name="Islam M.M."/>
            <person name="Ahmed B."/>
            <person name="Halim A."/>
            <person name="Hossen Q.M.M."/>
            <person name="Hossain M.Z."/>
            <person name="Ahmed R."/>
            <person name="Khan M.M."/>
            <person name="Islam R."/>
            <person name="Rashid M.M."/>
            <person name="Khan S.A."/>
            <person name="Rahman M.S."/>
            <person name="Alam M."/>
        </authorList>
    </citation>
    <scope>NUCLEOTIDE SEQUENCE [LARGE SCALE GENOMIC DNA]</scope>
    <source>
        <strain evidence="4">cv. CVL-1</strain>
        <tissue evidence="3">Whole seedling</tissue>
    </source>
</reference>
<feature type="domain" description="Poly(A) RNA polymerase mitochondrial-like central palm" evidence="2">
    <location>
        <begin position="53"/>
        <end position="198"/>
    </location>
</feature>
<feature type="region of interest" description="Disordered" evidence="1">
    <location>
        <begin position="512"/>
        <end position="646"/>
    </location>
</feature>
<sequence>MGESQKGLIDVGNMGSETETVILSQEVLLKEVKMLEARGLEKNKIALACASNLDQLLNEVYISRLPKQIDYDNRIDLVRIFNAMLKEIFGNRNDSPIVEGFGSFIMGIFSPDSDLDLSINFRYNAGKIPRLKKIQTLRNLAKRLHLFQRGGHVSGIQTIMTARVPIVKVIDRGTRIECDVSVDNRDGIEKSLIIRAISTIDERFRKLCFLIKAWAKAHDINSSKDRTLNSLSLVSLVAFHLQTRDPPIFPPFSALFKDGNDPTAVMKMVKNYLNYGIRNKESVAELFVTLLIKLASVENLWPKGLYVSLCRGSWISKALGFRCTINVEDFTDQCENVSRAVGREGFEKIHGCIRRSLHYLEAFSNGQMQISKLKELLFGRDTVGDSVATDLVKTTAEINSNEIKTIKLTENQSKTELVHNESSQTKKRVFAEDLDKSKGKKQCKGVTLLEGKGGVQFKEVGRKQPVENEVKPLLISRDTIGDNIATDLVKTTTNSSVPNNSDEKNKTKLTEHLGPEKQSKGQLVHCGSSQTKKRPFTEDLDKSKGKKQCKGANHLEGKGGVQFKEGGDKQPVENELGHHESSQTEKRPFKDDLGKSKGKKHCKGAKPLERKGGVQFKEGSMKQPVENEVKPQPTSGWQGKHPVDGRREWKSFGLNASYILTPPAPMPHIGPIHGQHAQHQPHTVPRRPWE</sequence>
<dbReference type="InterPro" id="IPR043519">
    <property type="entry name" value="NT_sf"/>
</dbReference>
<dbReference type="OrthoDB" id="990057at2759"/>
<dbReference type="GO" id="GO:0031123">
    <property type="term" value="P:RNA 3'-end processing"/>
    <property type="evidence" value="ECO:0007669"/>
    <property type="project" value="TreeGrafter"/>
</dbReference>
<proteinExistence type="predicted"/>
<name>A0A1R3G1N4_COCAP</name>